<feature type="transmembrane region" description="Helical" evidence="4">
    <location>
        <begin position="213"/>
        <end position="230"/>
    </location>
</feature>
<protein>
    <submittedName>
        <fullName evidence="6">Transcriptional regulator</fullName>
    </submittedName>
</protein>
<keyword evidence="4" id="KW-0472">Membrane</keyword>
<feature type="transmembrane region" description="Helical" evidence="4">
    <location>
        <begin position="65"/>
        <end position="84"/>
    </location>
</feature>
<dbReference type="GO" id="GO:0043565">
    <property type="term" value="F:sequence-specific DNA binding"/>
    <property type="evidence" value="ECO:0007669"/>
    <property type="project" value="InterPro"/>
</dbReference>
<evidence type="ECO:0000256" key="2">
    <source>
        <dbReference type="ARBA" id="ARBA00023125"/>
    </source>
</evidence>
<dbReference type="RefSeq" id="WP_066320230.1">
    <property type="nucleotide sequence ID" value="NZ_LQRT01000060.1"/>
</dbReference>
<feature type="domain" description="HTH araC/xylS-type" evidence="5">
    <location>
        <begin position="265"/>
        <end position="366"/>
    </location>
</feature>
<organism evidence="6 7">
    <name type="scientific">Aquimarina aggregata</name>
    <dbReference type="NCBI Taxonomy" id="1642818"/>
    <lineage>
        <taxon>Bacteria</taxon>
        <taxon>Pseudomonadati</taxon>
        <taxon>Bacteroidota</taxon>
        <taxon>Flavobacteriia</taxon>
        <taxon>Flavobacteriales</taxon>
        <taxon>Flavobacteriaceae</taxon>
        <taxon>Aquimarina</taxon>
    </lineage>
</organism>
<keyword evidence="4" id="KW-1133">Transmembrane helix</keyword>
<feature type="transmembrane region" description="Helical" evidence="4">
    <location>
        <begin position="37"/>
        <end position="59"/>
    </location>
</feature>
<keyword evidence="3" id="KW-0804">Transcription</keyword>
<feature type="transmembrane region" description="Helical" evidence="4">
    <location>
        <begin position="135"/>
        <end position="158"/>
    </location>
</feature>
<keyword evidence="2" id="KW-0238">DNA-binding</keyword>
<dbReference type="PROSITE" id="PS01124">
    <property type="entry name" value="HTH_ARAC_FAMILY_2"/>
    <property type="match status" value="1"/>
</dbReference>
<dbReference type="OrthoDB" id="6283866at2"/>
<evidence type="ECO:0000256" key="3">
    <source>
        <dbReference type="ARBA" id="ARBA00023163"/>
    </source>
</evidence>
<comment type="caution">
    <text evidence="6">The sequence shown here is derived from an EMBL/GenBank/DDBJ whole genome shotgun (WGS) entry which is preliminary data.</text>
</comment>
<keyword evidence="4" id="KW-0812">Transmembrane</keyword>
<dbReference type="InterPro" id="IPR018060">
    <property type="entry name" value="HTH_AraC"/>
</dbReference>
<evidence type="ECO:0000256" key="1">
    <source>
        <dbReference type="ARBA" id="ARBA00023015"/>
    </source>
</evidence>
<name>A0A162WMU3_9FLAO</name>
<evidence type="ECO:0000259" key="5">
    <source>
        <dbReference type="PROSITE" id="PS01124"/>
    </source>
</evidence>
<keyword evidence="7" id="KW-1185">Reference proteome</keyword>
<reference evidence="6 7" key="1">
    <citation type="submission" date="2016-01" db="EMBL/GenBank/DDBJ databases">
        <title>The draft genome sequence of Aquimarina sp. RZW4-3-2.</title>
        <authorList>
            <person name="Wang Y."/>
        </authorList>
    </citation>
    <scope>NUCLEOTIDE SEQUENCE [LARGE SCALE GENOMIC DNA]</scope>
    <source>
        <strain evidence="6 7">RZW4-3-2</strain>
    </source>
</reference>
<dbReference type="Proteomes" id="UP000076715">
    <property type="component" value="Unassembled WGS sequence"/>
</dbReference>
<feature type="transmembrane region" description="Helical" evidence="4">
    <location>
        <begin position="105"/>
        <end position="123"/>
    </location>
</feature>
<dbReference type="STRING" id="1642818.AWE51_19360"/>
<dbReference type="Gene3D" id="1.10.10.60">
    <property type="entry name" value="Homeodomain-like"/>
    <property type="match status" value="2"/>
</dbReference>
<evidence type="ECO:0000313" key="7">
    <source>
        <dbReference type="Proteomes" id="UP000076715"/>
    </source>
</evidence>
<dbReference type="PANTHER" id="PTHR43280:SF29">
    <property type="entry name" value="ARAC-FAMILY TRANSCRIPTIONAL REGULATOR"/>
    <property type="match status" value="1"/>
</dbReference>
<dbReference type="AlphaFoldDB" id="A0A162WMU3"/>
<dbReference type="SUPFAM" id="SSF46689">
    <property type="entry name" value="Homeodomain-like"/>
    <property type="match status" value="1"/>
</dbReference>
<dbReference type="Pfam" id="PF12833">
    <property type="entry name" value="HTH_18"/>
    <property type="match status" value="1"/>
</dbReference>
<evidence type="ECO:0000313" key="6">
    <source>
        <dbReference type="EMBL" id="KZS38197.1"/>
    </source>
</evidence>
<dbReference type="GO" id="GO:0003700">
    <property type="term" value="F:DNA-binding transcription factor activity"/>
    <property type="evidence" value="ECO:0007669"/>
    <property type="project" value="InterPro"/>
</dbReference>
<dbReference type="InterPro" id="IPR009057">
    <property type="entry name" value="Homeodomain-like_sf"/>
</dbReference>
<proteinExistence type="predicted"/>
<feature type="transmembrane region" description="Helical" evidence="4">
    <location>
        <begin position="178"/>
        <end position="201"/>
    </location>
</feature>
<dbReference type="SMART" id="SM00342">
    <property type="entry name" value="HTH_ARAC"/>
    <property type="match status" value="1"/>
</dbReference>
<sequence length="369" mass="42855">MQSILNQLVYFGYLQSIFLLLIYVFSPKNRKNINEYIAIFVLVLMIGLTGRVLFLSGIFGANHRLIVFSEFATLLFGATIYLFTRSSLLGKRFSSKDLLHYAPAFFYNTIATIIFILPSDEIIKERIDSGEQFRNILLCVGIGLIFNITYWIMSLRLFLKFRAKIQNEISYTVQSRFFLNFLIAIGLCLLCWTTMYFSWIVGSTLFNKSAWQIIWLSIASIILFIAFYGMKEPDLYKITSLVKTKKYLQSKLSNEDLTQLKSNLDRLMEEKKPFLNQKLLKSELAEMIGVSNPEIARLLNERIGMNFFEYINYYRIKEFVELAKSDKAKNMTFFGLAQEAGFNSKTTFNKSFKNLMGTTPKDYFSNNTH</sequence>
<keyword evidence="1" id="KW-0805">Transcription regulation</keyword>
<feature type="transmembrane region" description="Helical" evidence="4">
    <location>
        <begin position="6"/>
        <end position="25"/>
    </location>
</feature>
<accession>A0A162WMU3</accession>
<dbReference type="EMBL" id="LQRT01000060">
    <property type="protein sequence ID" value="KZS38197.1"/>
    <property type="molecule type" value="Genomic_DNA"/>
</dbReference>
<gene>
    <name evidence="6" type="ORF">AWE51_19360</name>
</gene>
<evidence type="ECO:0000256" key="4">
    <source>
        <dbReference type="SAM" id="Phobius"/>
    </source>
</evidence>
<dbReference type="PANTHER" id="PTHR43280">
    <property type="entry name" value="ARAC-FAMILY TRANSCRIPTIONAL REGULATOR"/>
    <property type="match status" value="1"/>
</dbReference>